<evidence type="ECO:0000259" key="7">
    <source>
        <dbReference type="Pfam" id="PF13515"/>
    </source>
</evidence>
<evidence type="ECO:0000256" key="6">
    <source>
        <dbReference type="SAM" id="Phobius"/>
    </source>
</evidence>
<feature type="transmembrane region" description="Helical" evidence="6">
    <location>
        <begin position="453"/>
        <end position="470"/>
    </location>
</feature>
<evidence type="ECO:0000313" key="8">
    <source>
        <dbReference type="EMBL" id="SBV26357.1"/>
    </source>
</evidence>
<sequence length="750" mass="78821">MSRARETRGASVLATSLAWLRRRDPGYVALRRAARLTLVASTVFYAGRYALHSVNLATYGLFGAVAAGAFAQLPGSARERARSLLTAAPVAWALVAAGTALAGNTWAAAGGMLVIGFAVAFAGVGGPRLVGLATALQLFYILASVPPYQPDTLPERLGGVTLGIGLIALTEVLLWPDPTPVPYPHRLAEAAGRLATYLDATAAAMADPAGGQPDRNRLREPAAEAVDAVRLSRLPAPQRPTAAGIRDQALRLCGAALREALAEADRLAAETPPRSEPATEAGALLRCCADTARAASRGLRTGTPPDDLAALDAAIRRAESAYPDRPAADGLDVPRLCRDVTALAVADHVRIVAVATRLAVGAPVRDETDSGAYHELFVDAGQPPWVRYRRQFSAYLSPWSAPAQSALRVAVALAAARVVAGSLSLVHGFWVLLATLTILRTSAVDTRTALRPAVLGTALGAGVSGLLLILVHDPIIYVVALPVAMVLAFTVGRLWSQVWAQAMFTLLLTFVFAQLAPADWRLAEARLENVLIGAAIGILAGVLMWPRGASGDLRRNVAGYLAASGDAVVATVEAVLAGGRPESALTRARAAMNLTNASYHQYQSERHGRRARRLDWEAVMAAGQHAVYGAEALLRRNPPGSLAGWPRVDAALRDAAAAVRSSYVQVSEQVAHGESPHVEVTGSGCTDQVDRLRPLVDGETEAPVRHLVEVDLWLTGLTGRLARIRPSHDAGPPPAADDDDDDEPRSGGNG</sequence>
<dbReference type="RefSeq" id="WP_091589463.1">
    <property type="nucleotide sequence ID" value="NZ_JBHRWG010000003.1"/>
</dbReference>
<feature type="domain" description="Integral membrane bound transporter" evidence="7">
    <location>
        <begin position="418"/>
        <end position="539"/>
    </location>
</feature>
<keyword evidence="3 6" id="KW-1133">Transmembrane helix</keyword>
<keyword evidence="9" id="KW-1185">Reference proteome</keyword>
<feature type="transmembrane region" description="Helical" evidence="6">
    <location>
        <begin position="49"/>
        <end position="71"/>
    </location>
</feature>
<dbReference type="EMBL" id="LT598496">
    <property type="protein sequence ID" value="SBV26357.1"/>
    <property type="molecule type" value="Genomic_DNA"/>
</dbReference>
<feature type="region of interest" description="Disordered" evidence="5">
    <location>
        <begin position="724"/>
        <end position="750"/>
    </location>
</feature>
<dbReference type="Pfam" id="PF13515">
    <property type="entry name" value="FUSC_2"/>
    <property type="match status" value="1"/>
</dbReference>
<gene>
    <name evidence="8" type="ORF">GA0070620_1845</name>
</gene>
<evidence type="ECO:0000256" key="3">
    <source>
        <dbReference type="ARBA" id="ARBA00022989"/>
    </source>
</evidence>
<dbReference type="OrthoDB" id="4638444at2"/>
<feature type="transmembrane region" description="Helical" evidence="6">
    <location>
        <begin position="498"/>
        <end position="515"/>
    </location>
</feature>
<feature type="transmembrane region" description="Helical" evidence="6">
    <location>
        <begin position="106"/>
        <end position="124"/>
    </location>
</feature>
<evidence type="ECO:0000256" key="1">
    <source>
        <dbReference type="ARBA" id="ARBA00004141"/>
    </source>
</evidence>
<dbReference type="AlphaFoldDB" id="A0A1C3N193"/>
<evidence type="ECO:0000256" key="4">
    <source>
        <dbReference type="ARBA" id="ARBA00023136"/>
    </source>
</evidence>
<organism evidence="8 9">
    <name type="scientific">Micromonospora krabiensis</name>
    <dbReference type="NCBI Taxonomy" id="307121"/>
    <lineage>
        <taxon>Bacteria</taxon>
        <taxon>Bacillati</taxon>
        <taxon>Actinomycetota</taxon>
        <taxon>Actinomycetes</taxon>
        <taxon>Micromonosporales</taxon>
        <taxon>Micromonosporaceae</taxon>
        <taxon>Micromonospora</taxon>
    </lineage>
</organism>
<feature type="transmembrane region" description="Helical" evidence="6">
    <location>
        <begin position="409"/>
        <end position="433"/>
    </location>
</feature>
<reference evidence="9" key="1">
    <citation type="submission" date="2016-06" db="EMBL/GenBank/DDBJ databases">
        <authorList>
            <person name="Varghese N."/>
        </authorList>
    </citation>
    <scope>NUCLEOTIDE SEQUENCE [LARGE SCALE GENOMIC DNA]</scope>
    <source>
        <strain evidence="9">DSM 45344</strain>
    </source>
</reference>
<feature type="transmembrane region" description="Helical" evidence="6">
    <location>
        <begin position="83"/>
        <end position="100"/>
    </location>
</feature>
<keyword evidence="4 6" id="KW-0472">Membrane</keyword>
<comment type="subcellular location">
    <subcellularLocation>
        <location evidence="1">Membrane</location>
        <topology evidence="1">Multi-pass membrane protein</topology>
    </subcellularLocation>
</comment>
<keyword evidence="2 6" id="KW-0812">Transmembrane</keyword>
<protein>
    <submittedName>
        <fullName evidence="8">Uncharacterized membrane protein YccC</fullName>
    </submittedName>
</protein>
<evidence type="ECO:0000313" key="9">
    <source>
        <dbReference type="Proteomes" id="UP000199393"/>
    </source>
</evidence>
<accession>A0A1C3N193</accession>
<dbReference type="PATRIC" id="fig|307121.4.peg.1895"/>
<dbReference type="STRING" id="307121.GA0070620_1845"/>
<proteinExistence type="predicted"/>
<feature type="transmembrane region" description="Helical" evidence="6">
    <location>
        <begin position="527"/>
        <end position="545"/>
    </location>
</feature>
<feature type="transmembrane region" description="Helical" evidence="6">
    <location>
        <begin position="475"/>
        <end position="492"/>
    </location>
</feature>
<evidence type="ECO:0000256" key="2">
    <source>
        <dbReference type="ARBA" id="ARBA00022692"/>
    </source>
</evidence>
<dbReference type="Proteomes" id="UP000199393">
    <property type="component" value="Chromosome I"/>
</dbReference>
<evidence type="ECO:0000256" key="5">
    <source>
        <dbReference type="SAM" id="MobiDB-lite"/>
    </source>
</evidence>
<dbReference type="GO" id="GO:0016020">
    <property type="term" value="C:membrane"/>
    <property type="evidence" value="ECO:0007669"/>
    <property type="project" value="UniProtKB-SubCell"/>
</dbReference>
<name>A0A1C3N193_9ACTN</name>
<dbReference type="InterPro" id="IPR049453">
    <property type="entry name" value="Memb_transporter_dom"/>
</dbReference>